<keyword evidence="4" id="KW-0808">Transferase</keyword>
<evidence type="ECO:0000256" key="2">
    <source>
        <dbReference type="ARBA" id="ARBA00008361"/>
    </source>
</evidence>
<feature type="compositionally biased region" description="Polar residues" evidence="11">
    <location>
        <begin position="106"/>
        <end position="117"/>
    </location>
</feature>
<evidence type="ECO:0000313" key="14">
    <source>
        <dbReference type="Proteomes" id="UP000631114"/>
    </source>
</evidence>
<feature type="region of interest" description="Disordered" evidence="11">
    <location>
        <begin position="55"/>
        <end position="197"/>
    </location>
</feature>
<dbReference type="GO" id="GO:0008168">
    <property type="term" value="F:methyltransferase activity"/>
    <property type="evidence" value="ECO:0007669"/>
    <property type="project" value="UniProtKB-KW"/>
</dbReference>
<dbReference type="InterPro" id="IPR029063">
    <property type="entry name" value="SAM-dependent_MTases_sf"/>
</dbReference>
<gene>
    <name evidence="13" type="ORF">IFM89_018173</name>
</gene>
<comment type="similarity">
    <text evidence="2">Belongs to the methyltransferase superfamily.</text>
</comment>
<evidence type="ECO:0000256" key="3">
    <source>
        <dbReference type="ARBA" id="ARBA00022603"/>
    </source>
</evidence>
<organism evidence="13 14">
    <name type="scientific">Coptis chinensis</name>
    <dbReference type="NCBI Taxonomy" id="261450"/>
    <lineage>
        <taxon>Eukaryota</taxon>
        <taxon>Viridiplantae</taxon>
        <taxon>Streptophyta</taxon>
        <taxon>Embryophyta</taxon>
        <taxon>Tracheophyta</taxon>
        <taxon>Spermatophyta</taxon>
        <taxon>Magnoliopsida</taxon>
        <taxon>Ranunculales</taxon>
        <taxon>Ranunculaceae</taxon>
        <taxon>Coptidoideae</taxon>
        <taxon>Coptis</taxon>
    </lineage>
</organism>
<comment type="subcellular location">
    <subcellularLocation>
        <location evidence="10">Endomembrane system</location>
        <topology evidence="10">Single-pass membrane protein</topology>
    </subcellularLocation>
    <subcellularLocation>
        <location evidence="1">Membrane</location>
        <topology evidence="1">Single-pass type II membrane protein</topology>
    </subcellularLocation>
</comment>
<reference evidence="13 14" key="1">
    <citation type="submission" date="2020-10" db="EMBL/GenBank/DDBJ databases">
        <title>The Coptis chinensis genome and diversification of protoberbering-type alkaloids.</title>
        <authorList>
            <person name="Wang B."/>
            <person name="Shu S."/>
            <person name="Song C."/>
            <person name="Liu Y."/>
        </authorList>
    </citation>
    <scope>NUCLEOTIDE SEQUENCE [LARGE SCALE GENOMIC DNA]</scope>
    <source>
        <strain evidence="13">HL-2020</strain>
        <tissue evidence="13">Leaf</tissue>
    </source>
</reference>
<dbReference type="InterPro" id="IPR004159">
    <property type="entry name" value="Put_SAM_MeTrfase"/>
</dbReference>
<dbReference type="GO" id="GO:0032259">
    <property type="term" value="P:methylation"/>
    <property type="evidence" value="ECO:0007669"/>
    <property type="project" value="UniProtKB-KW"/>
</dbReference>
<evidence type="ECO:0000256" key="1">
    <source>
        <dbReference type="ARBA" id="ARBA00004606"/>
    </source>
</evidence>
<feature type="compositionally biased region" description="Polar residues" evidence="11">
    <location>
        <begin position="187"/>
        <end position="197"/>
    </location>
</feature>
<dbReference type="AlphaFoldDB" id="A0A835HZC2"/>
<name>A0A835HZC2_9MAGN</name>
<dbReference type="OrthoDB" id="2013972at2759"/>
<keyword evidence="3" id="KW-0489">Methyltransferase</keyword>
<sequence>MALGRNLKMEGRRSLTSYYTAPVVAIFVALGIVGVWMMTSSSTVSMQEFSPEGKLTEKQAISGGKNQPVKTNTRDLPEETVEGDTNTSTNLDGSDTEDKQSENLSDKPTQNKNSDNGNPEEIFEAEDKAGGKGKGEDSKTGDGPDEESSSYSGEIKKQGAPSVSGKIEPDDDSKTHKSDTVEGQVGANDQTKDQLSNEAFPDGAQSEILNEASPQNGAWLTQAIKSNNENEERQSSVINTSGAHGYNWKVCNVTAGPDYIPCLDNLEAIRKLRTTKHYEHRERHCPEDGPTCLVPLPKGYKQPIEWPQSREQIWYYNVPHTKLVEVKGHQNWVKVSGEYLTFPGGGTQFKRGALHYIDFIEEIAPDIAWGKHTRVVLDVGCGVASFGGFLFEKDVLTMSLAPKDEHEAQIQFALERGIPAISAVMGTKRLPFPARVFDAVHCARCRVPWHIEGGKLLLELNRLLRPGGYFVWSATPIYQKQQEDIEIWREMSRLTKSMCWEVVVIKKDKVNRVGVAIYRKTSSNECYEKRKENEPPLCQNSDDPNAAWNLLLQACIHKVPKRGSHWPEQWPERMKIPPYWLKSTQLGVYGKAAPEDFSADYEHWKHVISKSYMNGMGISWSSVRNVMDMRSVYGGFAAALKDLKVWVMNVVPVDSPDTLPIIYERGLFGIYHDWCESFSTYPRSYDLLHADHLFSKLKQRCNLISVIAEVDRILRPGGKLIVRDNFETISEVENIFKSMHWEIRLTYSKEKEGLLCGVKTMWQPKEVETITYAIQ</sequence>
<dbReference type="Gene3D" id="3.40.50.150">
    <property type="entry name" value="Vaccinia Virus protein VP39"/>
    <property type="match status" value="2"/>
</dbReference>
<keyword evidence="6" id="KW-0735">Signal-anchor</keyword>
<comment type="caution">
    <text evidence="13">The sequence shown here is derived from an EMBL/GenBank/DDBJ whole genome shotgun (WGS) entry which is preliminary data.</text>
</comment>
<dbReference type="Proteomes" id="UP000631114">
    <property type="component" value="Unassembled WGS sequence"/>
</dbReference>
<keyword evidence="9" id="KW-0325">Glycoprotein</keyword>
<feature type="compositionally biased region" description="Basic and acidic residues" evidence="11">
    <location>
        <begin position="125"/>
        <end position="142"/>
    </location>
</feature>
<accession>A0A835HZC2</accession>
<evidence type="ECO:0000256" key="10">
    <source>
        <dbReference type="ARBA" id="ARBA00037847"/>
    </source>
</evidence>
<feature type="compositionally biased region" description="Basic and acidic residues" evidence="11">
    <location>
        <begin position="96"/>
        <end position="105"/>
    </location>
</feature>
<evidence type="ECO:0000256" key="4">
    <source>
        <dbReference type="ARBA" id="ARBA00022679"/>
    </source>
</evidence>
<proteinExistence type="inferred from homology"/>
<feature type="transmembrane region" description="Helical" evidence="12">
    <location>
        <begin position="21"/>
        <end position="39"/>
    </location>
</feature>
<dbReference type="SUPFAM" id="SSF53335">
    <property type="entry name" value="S-adenosyl-L-methionine-dependent methyltransferases"/>
    <property type="match status" value="2"/>
</dbReference>
<dbReference type="FunFam" id="3.40.50.150:FF:000084">
    <property type="entry name" value="probable methyltransferase PMT23"/>
    <property type="match status" value="1"/>
</dbReference>
<evidence type="ECO:0000313" key="13">
    <source>
        <dbReference type="EMBL" id="KAF9609725.1"/>
    </source>
</evidence>
<evidence type="ECO:0000256" key="5">
    <source>
        <dbReference type="ARBA" id="ARBA00022692"/>
    </source>
</evidence>
<keyword evidence="14" id="KW-1185">Reference proteome</keyword>
<dbReference type="PANTHER" id="PTHR10108">
    <property type="entry name" value="SAM-DEPENDENT METHYLTRANSFERASE"/>
    <property type="match status" value="1"/>
</dbReference>
<dbReference type="PANTHER" id="PTHR10108:SF1130">
    <property type="entry name" value="METHYLTRANSFERASE PMT26-RELATED"/>
    <property type="match status" value="1"/>
</dbReference>
<feature type="compositionally biased region" description="Polar residues" evidence="11">
    <location>
        <begin position="83"/>
        <end position="93"/>
    </location>
</feature>
<dbReference type="Pfam" id="PF03141">
    <property type="entry name" value="Methyltransf_29"/>
    <property type="match status" value="1"/>
</dbReference>
<keyword evidence="5 12" id="KW-0812">Transmembrane</keyword>
<keyword evidence="8 12" id="KW-0472">Membrane</keyword>
<dbReference type="EMBL" id="JADFTS010000004">
    <property type="protein sequence ID" value="KAF9609725.1"/>
    <property type="molecule type" value="Genomic_DNA"/>
</dbReference>
<evidence type="ECO:0000256" key="8">
    <source>
        <dbReference type="ARBA" id="ARBA00023136"/>
    </source>
</evidence>
<dbReference type="GO" id="GO:0016020">
    <property type="term" value="C:membrane"/>
    <property type="evidence" value="ECO:0007669"/>
    <property type="project" value="UniProtKB-SubCell"/>
</dbReference>
<dbReference type="GO" id="GO:0005802">
    <property type="term" value="C:trans-Golgi network"/>
    <property type="evidence" value="ECO:0007669"/>
    <property type="project" value="TreeGrafter"/>
</dbReference>
<evidence type="ECO:0000256" key="12">
    <source>
        <dbReference type="SAM" id="Phobius"/>
    </source>
</evidence>
<evidence type="ECO:0008006" key="15">
    <source>
        <dbReference type="Google" id="ProtNLM"/>
    </source>
</evidence>
<evidence type="ECO:0000256" key="7">
    <source>
        <dbReference type="ARBA" id="ARBA00022989"/>
    </source>
</evidence>
<evidence type="ECO:0000256" key="11">
    <source>
        <dbReference type="SAM" id="MobiDB-lite"/>
    </source>
</evidence>
<keyword evidence="7 12" id="KW-1133">Transmembrane helix</keyword>
<evidence type="ECO:0000256" key="9">
    <source>
        <dbReference type="ARBA" id="ARBA00023180"/>
    </source>
</evidence>
<protein>
    <recommendedName>
        <fullName evidence="15">Methyltransferase</fullName>
    </recommendedName>
</protein>
<evidence type="ECO:0000256" key="6">
    <source>
        <dbReference type="ARBA" id="ARBA00022968"/>
    </source>
</evidence>
<dbReference type="GO" id="GO:0005768">
    <property type="term" value="C:endosome"/>
    <property type="evidence" value="ECO:0007669"/>
    <property type="project" value="TreeGrafter"/>
</dbReference>